<dbReference type="EMBL" id="SRSF01000001">
    <property type="protein sequence ID" value="THH42072.1"/>
    <property type="molecule type" value="Genomic_DNA"/>
</dbReference>
<feature type="domain" description="Ribosomal RNA adenine methylase transferase N-terminal" evidence="9">
    <location>
        <begin position="17"/>
        <end position="190"/>
    </location>
</feature>
<comment type="function">
    <text evidence="7">Specifically dimethylates two adjacent adenosines (A1518 and A1519) in the loop of a conserved hairpin near the 3'-end of 16S rRNA in the 30S particle. May play a critical role in biogenesis of 30S subunits.</text>
</comment>
<dbReference type="PANTHER" id="PTHR11727:SF7">
    <property type="entry name" value="DIMETHYLADENOSINE TRANSFERASE-RELATED"/>
    <property type="match status" value="1"/>
</dbReference>
<dbReference type="Gene3D" id="3.40.50.150">
    <property type="entry name" value="Vaccinia Virus protein VP39"/>
    <property type="match status" value="1"/>
</dbReference>
<accession>A0A4S4NQ46</accession>
<evidence type="ECO:0000256" key="2">
    <source>
        <dbReference type="ARBA" id="ARBA00022552"/>
    </source>
</evidence>
<keyword evidence="2 7" id="KW-0698">rRNA processing</keyword>
<dbReference type="InterPro" id="IPR001737">
    <property type="entry name" value="KsgA/Erm"/>
</dbReference>
<sequence length="260" mass="29751">MRAKKSYGQHFLTNEHYARQIAEALQLTDQYQHVLEVGPGQGMLTKHLLDRRDAFHLKVSEADQDMVHYLKVHYPELAPDILEGDFLRQALERVFEGKPFGLVGNFPYNISSQILIKLLDNYHLIPEMVGMFQKEVADRVISDHGSKVYGVIGVLVQSRYSPSLVMNVSRGNFAPPPKVESAVIRLVRREHPLVPDAHYGLFKHVVKSAFGQRRKMLRNSLKSIFPPEVMADLPLFERRPEQVSLHDFADLTERAVPYQA</sequence>
<evidence type="ECO:0000259" key="9">
    <source>
        <dbReference type="SMART" id="SM00650"/>
    </source>
</evidence>
<keyword evidence="1 7" id="KW-0963">Cytoplasm</keyword>
<dbReference type="Proteomes" id="UP000308528">
    <property type="component" value="Unassembled WGS sequence"/>
</dbReference>
<feature type="binding site" evidence="7 8">
    <location>
        <position position="10"/>
    </location>
    <ligand>
        <name>S-adenosyl-L-methionine</name>
        <dbReference type="ChEBI" id="CHEBI:59789"/>
    </ligand>
</feature>
<evidence type="ECO:0000256" key="1">
    <source>
        <dbReference type="ARBA" id="ARBA00022490"/>
    </source>
</evidence>
<keyword evidence="5 7" id="KW-0949">S-adenosyl-L-methionine</keyword>
<evidence type="ECO:0000256" key="4">
    <source>
        <dbReference type="ARBA" id="ARBA00022679"/>
    </source>
</evidence>
<keyword evidence="11" id="KW-1185">Reference proteome</keyword>
<protein>
    <recommendedName>
        <fullName evidence="7">Ribosomal RNA small subunit methyltransferase A</fullName>
        <ecNumber evidence="7">2.1.1.182</ecNumber>
    </recommendedName>
    <alternativeName>
        <fullName evidence="7">16S rRNA (adenine(1518)-N(6)/adenine(1519)-N(6))-dimethyltransferase</fullName>
    </alternativeName>
    <alternativeName>
        <fullName evidence="7">16S rRNA dimethyladenosine transferase</fullName>
    </alternativeName>
    <alternativeName>
        <fullName evidence="7">16S rRNA dimethylase</fullName>
    </alternativeName>
    <alternativeName>
        <fullName evidence="7">S-adenosylmethionine-6-N', N'-adenosyl(rRNA) dimethyltransferase</fullName>
    </alternativeName>
</protein>
<gene>
    <name evidence="7 10" type="primary">rsmA</name>
    <name evidence="7" type="synonym">ksgA</name>
    <name evidence="10" type="ORF">E4021_05685</name>
</gene>
<evidence type="ECO:0000256" key="6">
    <source>
        <dbReference type="ARBA" id="ARBA00022884"/>
    </source>
</evidence>
<evidence type="ECO:0000256" key="7">
    <source>
        <dbReference type="HAMAP-Rule" id="MF_00607"/>
    </source>
</evidence>
<evidence type="ECO:0000256" key="5">
    <source>
        <dbReference type="ARBA" id="ARBA00022691"/>
    </source>
</evidence>
<dbReference type="PANTHER" id="PTHR11727">
    <property type="entry name" value="DIMETHYLADENOSINE TRANSFERASE"/>
    <property type="match status" value="1"/>
</dbReference>
<dbReference type="Gene3D" id="1.10.8.100">
    <property type="entry name" value="Ribosomal RNA adenine dimethylase-like, domain 2"/>
    <property type="match status" value="1"/>
</dbReference>
<dbReference type="PROSITE" id="PS51689">
    <property type="entry name" value="SAM_RNA_A_N6_MT"/>
    <property type="match status" value="1"/>
</dbReference>
<dbReference type="InterPro" id="IPR029063">
    <property type="entry name" value="SAM-dependent_MTases_sf"/>
</dbReference>
<evidence type="ECO:0000313" key="10">
    <source>
        <dbReference type="EMBL" id="THH42072.1"/>
    </source>
</evidence>
<dbReference type="InterPro" id="IPR011530">
    <property type="entry name" value="rRNA_adenine_dimethylase"/>
</dbReference>
<dbReference type="RefSeq" id="WP_136457178.1">
    <property type="nucleotide sequence ID" value="NZ_SRSF01000001.1"/>
</dbReference>
<comment type="subcellular location">
    <subcellularLocation>
        <location evidence="7">Cytoplasm</location>
    </subcellularLocation>
</comment>
<feature type="binding site" evidence="7 8">
    <location>
        <position position="85"/>
    </location>
    <ligand>
        <name>S-adenosyl-L-methionine</name>
        <dbReference type="ChEBI" id="CHEBI:59789"/>
    </ligand>
</feature>
<dbReference type="InterPro" id="IPR020596">
    <property type="entry name" value="rRNA_Ade_Mease_Trfase_CS"/>
</dbReference>
<dbReference type="GO" id="GO:0005829">
    <property type="term" value="C:cytosol"/>
    <property type="evidence" value="ECO:0007669"/>
    <property type="project" value="TreeGrafter"/>
</dbReference>
<dbReference type="EC" id="2.1.1.182" evidence="7"/>
<evidence type="ECO:0000256" key="3">
    <source>
        <dbReference type="ARBA" id="ARBA00022603"/>
    </source>
</evidence>
<keyword evidence="6 7" id="KW-0694">RNA-binding</keyword>
<dbReference type="PROSITE" id="PS01131">
    <property type="entry name" value="RRNA_A_DIMETH"/>
    <property type="match status" value="1"/>
</dbReference>
<comment type="caution">
    <text evidence="10">The sequence shown here is derived from an EMBL/GenBank/DDBJ whole genome shotgun (WGS) entry which is preliminary data.</text>
</comment>
<proteinExistence type="inferred from homology"/>
<keyword evidence="3 7" id="KW-0489">Methyltransferase</keyword>
<feature type="binding site" evidence="7 8">
    <location>
        <position position="38"/>
    </location>
    <ligand>
        <name>S-adenosyl-L-methionine</name>
        <dbReference type="ChEBI" id="CHEBI:59789"/>
    </ligand>
</feature>
<name>A0A4S4NQ46_9BACT</name>
<dbReference type="OrthoDB" id="9814755at2"/>
<dbReference type="SUPFAM" id="SSF53335">
    <property type="entry name" value="S-adenosyl-L-methionine-dependent methyltransferases"/>
    <property type="match status" value="1"/>
</dbReference>
<dbReference type="GO" id="GO:0052908">
    <property type="term" value="F:16S rRNA (adenine(1518)-N(6)/adenine(1519)-N(6))-dimethyltransferase activity"/>
    <property type="evidence" value="ECO:0007669"/>
    <property type="project" value="UniProtKB-EC"/>
</dbReference>
<organism evidence="10 11">
    <name type="scientific">Neolewinella litorea</name>
    <dbReference type="NCBI Taxonomy" id="2562452"/>
    <lineage>
        <taxon>Bacteria</taxon>
        <taxon>Pseudomonadati</taxon>
        <taxon>Bacteroidota</taxon>
        <taxon>Saprospiria</taxon>
        <taxon>Saprospirales</taxon>
        <taxon>Lewinellaceae</taxon>
        <taxon>Neolewinella</taxon>
    </lineage>
</organism>
<reference evidence="10 11" key="1">
    <citation type="submission" date="2019-04" db="EMBL/GenBank/DDBJ databases">
        <title>Lewinella litorea sp. nov., isolated from a marine sand.</title>
        <authorList>
            <person name="Yoon J.-H."/>
        </authorList>
    </citation>
    <scope>NUCLEOTIDE SEQUENCE [LARGE SCALE GENOMIC DNA]</scope>
    <source>
        <strain evidence="10 11">HSMS-39</strain>
    </source>
</reference>
<comment type="catalytic activity">
    <reaction evidence="7">
        <text>adenosine(1518)/adenosine(1519) in 16S rRNA + 4 S-adenosyl-L-methionine = N(6)-dimethyladenosine(1518)/N(6)-dimethyladenosine(1519) in 16S rRNA + 4 S-adenosyl-L-homocysteine + 4 H(+)</text>
        <dbReference type="Rhea" id="RHEA:19609"/>
        <dbReference type="Rhea" id="RHEA-COMP:10232"/>
        <dbReference type="Rhea" id="RHEA-COMP:10233"/>
        <dbReference type="ChEBI" id="CHEBI:15378"/>
        <dbReference type="ChEBI" id="CHEBI:57856"/>
        <dbReference type="ChEBI" id="CHEBI:59789"/>
        <dbReference type="ChEBI" id="CHEBI:74411"/>
        <dbReference type="ChEBI" id="CHEBI:74493"/>
        <dbReference type="EC" id="2.1.1.182"/>
    </reaction>
</comment>
<dbReference type="HAMAP" id="MF_00607">
    <property type="entry name" value="16SrRNA_methyltr_A"/>
    <property type="match status" value="1"/>
</dbReference>
<dbReference type="SMART" id="SM00650">
    <property type="entry name" value="rADc"/>
    <property type="match status" value="1"/>
</dbReference>
<dbReference type="InterPro" id="IPR020598">
    <property type="entry name" value="rRNA_Ade_methylase_Trfase_N"/>
</dbReference>
<dbReference type="AlphaFoldDB" id="A0A4S4NQ46"/>
<feature type="binding site" evidence="7 8">
    <location>
        <position position="61"/>
    </location>
    <ligand>
        <name>S-adenosyl-L-methionine</name>
        <dbReference type="ChEBI" id="CHEBI:59789"/>
    </ligand>
</feature>
<keyword evidence="4 7" id="KW-0808">Transferase</keyword>
<dbReference type="GO" id="GO:0003723">
    <property type="term" value="F:RNA binding"/>
    <property type="evidence" value="ECO:0007669"/>
    <property type="project" value="UniProtKB-UniRule"/>
</dbReference>
<feature type="binding site" evidence="7 8">
    <location>
        <position position="105"/>
    </location>
    <ligand>
        <name>S-adenosyl-L-methionine</name>
        <dbReference type="ChEBI" id="CHEBI:59789"/>
    </ligand>
</feature>
<dbReference type="NCBIfam" id="TIGR00755">
    <property type="entry name" value="ksgA"/>
    <property type="match status" value="1"/>
</dbReference>
<evidence type="ECO:0000313" key="11">
    <source>
        <dbReference type="Proteomes" id="UP000308528"/>
    </source>
</evidence>
<dbReference type="Pfam" id="PF00398">
    <property type="entry name" value="RrnaAD"/>
    <property type="match status" value="1"/>
</dbReference>
<evidence type="ECO:0000256" key="8">
    <source>
        <dbReference type="PROSITE-ProRule" id="PRU01026"/>
    </source>
</evidence>
<feature type="binding site" evidence="7 8">
    <location>
        <position position="12"/>
    </location>
    <ligand>
        <name>S-adenosyl-L-methionine</name>
        <dbReference type="ChEBI" id="CHEBI:59789"/>
    </ligand>
</feature>
<dbReference type="InterPro" id="IPR023165">
    <property type="entry name" value="rRNA_Ade_diMease-like_C"/>
</dbReference>
<comment type="similarity">
    <text evidence="7">Belongs to the class I-like SAM-binding methyltransferase superfamily. rRNA adenine N(6)-methyltransferase family. RsmA subfamily.</text>
</comment>